<evidence type="ECO:0000313" key="2">
    <source>
        <dbReference type="EMBL" id="CBK43724.1"/>
    </source>
</evidence>
<evidence type="ECO:0000256" key="1">
    <source>
        <dbReference type="SAM" id="MobiDB-lite"/>
    </source>
</evidence>
<dbReference type="HOGENOM" id="CLU_2647807_0_0_0"/>
<gene>
    <name evidence="2" type="ORF">NIDE4055</name>
</gene>
<accession>D8P892</accession>
<dbReference type="KEGG" id="nde:NIDE4055"/>
<sequence length="76" mass="8772">MRPHTKHLSAAHNETATDRRREQGKHTRPSPFDLLTSSYQERFYRMANREGPKPAPCEPLHTYARDQCEALKSGAH</sequence>
<proteinExistence type="predicted"/>
<reference evidence="2 3" key="1">
    <citation type="journal article" date="2010" name="Proc. Natl. Acad. Sci. U.S.A.">
        <title>A Nitrospira metagenome illuminates the physiology and evolution of globally important nitrite-oxidizing bacteria.</title>
        <authorList>
            <person name="Lucker S."/>
            <person name="Wagner M."/>
            <person name="Maixner F."/>
            <person name="Pelletier E."/>
            <person name="Koch H."/>
            <person name="Vacherie B."/>
            <person name="Rattei T."/>
            <person name="Sinninghe Damste J."/>
            <person name="Spieck E."/>
            <person name="Le Paslier D."/>
            <person name="Daims H."/>
        </authorList>
    </citation>
    <scope>NUCLEOTIDE SEQUENCE [LARGE SCALE GENOMIC DNA]</scope>
</reference>
<evidence type="ECO:0000313" key="3">
    <source>
        <dbReference type="Proteomes" id="UP000001660"/>
    </source>
</evidence>
<name>D8P892_9BACT</name>
<dbReference type="Proteomes" id="UP000001660">
    <property type="component" value="Chromosome"/>
</dbReference>
<organism evidence="2 3">
    <name type="scientific">Nitrospira defluvii</name>
    <dbReference type="NCBI Taxonomy" id="330214"/>
    <lineage>
        <taxon>Bacteria</taxon>
        <taxon>Pseudomonadati</taxon>
        <taxon>Nitrospirota</taxon>
        <taxon>Nitrospiria</taxon>
        <taxon>Nitrospirales</taxon>
        <taxon>Nitrospiraceae</taxon>
        <taxon>Nitrospira</taxon>
    </lineage>
</organism>
<dbReference type="AlphaFoldDB" id="D8P892"/>
<keyword evidence="3" id="KW-1185">Reference proteome</keyword>
<feature type="region of interest" description="Disordered" evidence="1">
    <location>
        <begin position="1"/>
        <end position="37"/>
    </location>
</feature>
<dbReference type="EMBL" id="FP929003">
    <property type="protein sequence ID" value="CBK43724.1"/>
    <property type="molecule type" value="Genomic_DNA"/>
</dbReference>
<dbReference type="STRING" id="330214.NIDE4055"/>
<protein>
    <submittedName>
        <fullName evidence="2">Uncharacterized protein</fullName>
    </submittedName>
</protein>
<feature type="compositionally biased region" description="Basic and acidic residues" evidence="1">
    <location>
        <begin position="15"/>
        <end position="25"/>
    </location>
</feature>